<dbReference type="RefSeq" id="XP_008899704.1">
    <property type="nucleotide sequence ID" value="XM_008901456.1"/>
</dbReference>
<dbReference type="Proteomes" id="UP000018817">
    <property type="component" value="Unassembled WGS sequence"/>
</dbReference>
<evidence type="ECO:0000313" key="4">
    <source>
        <dbReference type="Proteomes" id="UP000018817"/>
    </source>
</evidence>
<evidence type="ECO:0000259" key="2">
    <source>
        <dbReference type="Pfam" id="PF05970"/>
    </source>
</evidence>
<keyword evidence="1" id="KW-0347">Helicase</keyword>
<dbReference type="InterPro" id="IPR010285">
    <property type="entry name" value="DNA_helicase_pif1-like_DEAD"/>
</dbReference>
<dbReference type="Pfam" id="PF05970">
    <property type="entry name" value="PIF1"/>
    <property type="match status" value="1"/>
</dbReference>
<comment type="similarity">
    <text evidence="1">Belongs to the helicase family.</text>
</comment>
<dbReference type="EC" id="5.6.2.3" evidence="1"/>
<dbReference type="SUPFAM" id="SSF52540">
    <property type="entry name" value="P-loop containing nucleoside triphosphate hydrolases"/>
    <property type="match status" value="1"/>
</dbReference>
<keyword evidence="1" id="KW-0234">DNA repair</keyword>
<dbReference type="InterPro" id="IPR051055">
    <property type="entry name" value="PIF1_helicase"/>
</dbReference>
<evidence type="ECO:0000256" key="1">
    <source>
        <dbReference type="RuleBase" id="RU363044"/>
    </source>
</evidence>
<dbReference type="PANTHER" id="PTHR47642">
    <property type="entry name" value="ATP-DEPENDENT DNA HELICASE"/>
    <property type="match status" value="1"/>
</dbReference>
<dbReference type="GO" id="GO:0000723">
    <property type="term" value="P:telomere maintenance"/>
    <property type="evidence" value="ECO:0007669"/>
    <property type="project" value="InterPro"/>
</dbReference>
<dbReference type="InterPro" id="IPR027417">
    <property type="entry name" value="P-loop_NTPase"/>
</dbReference>
<dbReference type="GO" id="GO:0043139">
    <property type="term" value="F:5'-3' DNA helicase activity"/>
    <property type="evidence" value="ECO:0007669"/>
    <property type="project" value="UniProtKB-EC"/>
</dbReference>
<dbReference type="GO" id="GO:0016887">
    <property type="term" value="F:ATP hydrolysis activity"/>
    <property type="evidence" value="ECO:0007669"/>
    <property type="project" value="RHEA"/>
</dbReference>
<dbReference type="OrthoDB" id="127383at2759"/>
<protein>
    <recommendedName>
        <fullName evidence="1">ATP-dependent DNA helicase</fullName>
        <ecNumber evidence="1">5.6.2.3</ecNumber>
    </recommendedName>
</protein>
<dbReference type="GO" id="GO:0006281">
    <property type="term" value="P:DNA repair"/>
    <property type="evidence" value="ECO:0007669"/>
    <property type="project" value="UniProtKB-KW"/>
</dbReference>
<reference evidence="4" key="1">
    <citation type="submission" date="2011-12" db="EMBL/GenBank/DDBJ databases">
        <authorList>
            <consortium name="The Broad Institute Genome Sequencing Platform"/>
            <person name="Russ C."/>
            <person name="Tyler B."/>
            <person name="Panabieres F."/>
            <person name="Shan W."/>
            <person name="Tripathy S."/>
            <person name="Grunwald N."/>
            <person name="Machado M."/>
            <person name="Young S.K."/>
            <person name="Zeng Q."/>
            <person name="Gargeya S."/>
            <person name="Fitzgerald M."/>
            <person name="Haas B."/>
            <person name="Abouelleil A."/>
            <person name="Alvarado L."/>
            <person name="Arachchi H.M."/>
            <person name="Berlin A."/>
            <person name="Chapman S.B."/>
            <person name="Gearin G."/>
            <person name="Goldberg J."/>
            <person name="Griggs A."/>
            <person name="Gujja S."/>
            <person name="Hansen M."/>
            <person name="Heiman D."/>
            <person name="Howarth C."/>
            <person name="Larimer J."/>
            <person name="Lui A."/>
            <person name="MacDonald P.J.P."/>
            <person name="McCowen C."/>
            <person name="Montmayeur A."/>
            <person name="Murphy C."/>
            <person name="Neiman D."/>
            <person name="Pearson M."/>
            <person name="Priest M."/>
            <person name="Roberts A."/>
            <person name="Saif S."/>
            <person name="Shea T."/>
            <person name="Sisk P."/>
            <person name="Stolte C."/>
            <person name="Sykes S."/>
            <person name="Wortman J."/>
            <person name="Nusbaum C."/>
            <person name="Birren B."/>
        </authorList>
    </citation>
    <scope>NUCLEOTIDE SEQUENCE [LARGE SCALE GENOMIC DNA]</scope>
    <source>
        <strain evidence="4">INRA-310</strain>
    </source>
</reference>
<proteinExistence type="inferred from homology"/>
<keyword evidence="1" id="KW-0227">DNA damage</keyword>
<dbReference type="GO" id="GO:0005524">
    <property type="term" value="F:ATP binding"/>
    <property type="evidence" value="ECO:0007669"/>
    <property type="project" value="UniProtKB-KW"/>
</dbReference>
<comment type="catalytic activity">
    <reaction evidence="1">
        <text>ATP + H2O = ADP + phosphate + H(+)</text>
        <dbReference type="Rhea" id="RHEA:13065"/>
        <dbReference type="ChEBI" id="CHEBI:15377"/>
        <dbReference type="ChEBI" id="CHEBI:15378"/>
        <dbReference type="ChEBI" id="CHEBI:30616"/>
        <dbReference type="ChEBI" id="CHEBI:43474"/>
        <dbReference type="ChEBI" id="CHEBI:456216"/>
        <dbReference type="EC" id="5.6.2.3"/>
    </reaction>
</comment>
<reference evidence="3 4" key="2">
    <citation type="submission" date="2013-11" db="EMBL/GenBank/DDBJ databases">
        <title>The Genome Sequence of Phytophthora parasitica INRA-310.</title>
        <authorList>
            <consortium name="The Broad Institute Genomics Platform"/>
            <person name="Russ C."/>
            <person name="Tyler B."/>
            <person name="Panabieres F."/>
            <person name="Shan W."/>
            <person name="Tripathy S."/>
            <person name="Grunwald N."/>
            <person name="Machado M."/>
            <person name="Johnson C.S."/>
            <person name="Arredondo F."/>
            <person name="Hong C."/>
            <person name="Coffey M."/>
            <person name="Young S.K."/>
            <person name="Zeng Q."/>
            <person name="Gargeya S."/>
            <person name="Fitzgerald M."/>
            <person name="Abouelleil A."/>
            <person name="Alvarado L."/>
            <person name="Chapman S.B."/>
            <person name="Gainer-Dewar J."/>
            <person name="Goldberg J."/>
            <person name="Griggs A."/>
            <person name="Gujja S."/>
            <person name="Hansen M."/>
            <person name="Howarth C."/>
            <person name="Imamovic A."/>
            <person name="Ireland A."/>
            <person name="Larimer J."/>
            <person name="McCowan C."/>
            <person name="Murphy C."/>
            <person name="Pearson M."/>
            <person name="Poon T.W."/>
            <person name="Priest M."/>
            <person name="Roberts A."/>
            <person name="Saif S."/>
            <person name="Shea T."/>
            <person name="Sykes S."/>
            <person name="Wortman J."/>
            <person name="Nusbaum C."/>
            <person name="Birren B."/>
        </authorList>
    </citation>
    <scope>NUCLEOTIDE SEQUENCE [LARGE SCALE GENOMIC DNA]</scope>
    <source>
        <strain evidence="3 4">INRA-310</strain>
    </source>
</reference>
<keyword evidence="1" id="KW-0067">ATP-binding</keyword>
<keyword evidence="1" id="KW-0547">Nucleotide-binding</keyword>
<keyword evidence="1" id="KW-0378">Hydrolase</keyword>
<sequence length="436" mass="48538">MHGAEPRSVPSTEMKTRFGLVVLVVIDEISITHQTLLGGTDSVSRSMSRTPQKFMGGRHVLFIGDLLQLPPVGGHPCFEAPHDTANRLRHAGYAIYSAINFVVFLVKNMRARLDPVYAEILDNLRWGRISDSQLEKLNCRVNEHVEVPPTWNSSAFYRPVVVCTNRMRCAINHFMIFKIAGVYGATVFECMAQPSARSKVIVENIANATNDVTDRVPMKLLFYIGMPVMITRKHPSLVDADIIANGVIGNIVGMFPSPGSIDSTSYTVNGVIIHRLGQLPELLLIKVHGNESTLITGFPEGVIGLPRLHVSLQLKRFPNLAQTSVTVDQFTVVPAFACTTEKLQGQTCHDGVVVTPLDRRKGIPKQTFYVALSRATRLAGLTLTDIVTRQYLDNFRPNEATVTKMNRLIEIVRLPLYAPLSELVRFNSFWKARQHT</sequence>
<dbReference type="GO" id="GO:0006310">
    <property type="term" value="P:DNA recombination"/>
    <property type="evidence" value="ECO:0007669"/>
    <property type="project" value="UniProtKB-KW"/>
</dbReference>
<dbReference type="STRING" id="761204.W2QPG8"/>
<accession>W2QPG8</accession>
<keyword evidence="1" id="KW-0233">DNA recombination</keyword>
<comment type="cofactor">
    <cofactor evidence="1">
        <name>Mg(2+)</name>
        <dbReference type="ChEBI" id="CHEBI:18420"/>
    </cofactor>
</comment>
<dbReference type="AlphaFoldDB" id="W2QPG8"/>
<dbReference type="Gene3D" id="3.40.50.300">
    <property type="entry name" value="P-loop containing nucleotide triphosphate hydrolases"/>
    <property type="match status" value="1"/>
</dbReference>
<organism evidence="3 4">
    <name type="scientific">Phytophthora nicotianae (strain INRA-310)</name>
    <name type="common">Phytophthora parasitica</name>
    <dbReference type="NCBI Taxonomy" id="761204"/>
    <lineage>
        <taxon>Eukaryota</taxon>
        <taxon>Sar</taxon>
        <taxon>Stramenopiles</taxon>
        <taxon>Oomycota</taxon>
        <taxon>Peronosporomycetes</taxon>
        <taxon>Peronosporales</taxon>
        <taxon>Peronosporaceae</taxon>
        <taxon>Phytophthora</taxon>
    </lineage>
</organism>
<dbReference type="PANTHER" id="PTHR47642:SF6">
    <property type="entry name" value="ATP-DEPENDENT DNA HELICASE"/>
    <property type="match status" value="1"/>
</dbReference>
<feature type="domain" description="DNA helicase Pif1-like DEAD-box helicase" evidence="2">
    <location>
        <begin position="13"/>
        <end position="111"/>
    </location>
</feature>
<dbReference type="GeneID" id="20177184"/>
<gene>
    <name evidence="3" type="ORF">PPTG_07289</name>
</gene>
<dbReference type="VEuPathDB" id="FungiDB:PPTG_07289"/>
<evidence type="ECO:0000313" key="3">
    <source>
        <dbReference type="EMBL" id="ETN15092.1"/>
    </source>
</evidence>
<name>W2QPG8_PHYN3</name>
<dbReference type="OMA" id="FACTTEK"/>
<dbReference type="EMBL" id="KI669571">
    <property type="protein sequence ID" value="ETN15092.1"/>
    <property type="molecule type" value="Genomic_DNA"/>
</dbReference>